<proteinExistence type="inferred from homology"/>
<dbReference type="GO" id="GO:0019934">
    <property type="term" value="P:cGMP-mediated signaling"/>
    <property type="evidence" value="ECO:0007669"/>
    <property type="project" value="TreeGrafter"/>
</dbReference>
<evidence type="ECO:0000313" key="5">
    <source>
        <dbReference type="EMBL" id="KAK9727760.1"/>
    </source>
</evidence>
<evidence type="ECO:0000256" key="3">
    <source>
        <dbReference type="RuleBase" id="RU000405"/>
    </source>
</evidence>
<evidence type="ECO:0000256" key="1">
    <source>
        <dbReference type="ARBA" id="ARBA00022741"/>
    </source>
</evidence>
<dbReference type="GO" id="GO:0004383">
    <property type="term" value="F:guanylate cyclase activity"/>
    <property type="evidence" value="ECO:0007669"/>
    <property type="project" value="TreeGrafter"/>
</dbReference>
<evidence type="ECO:0000259" key="4">
    <source>
        <dbReference type="PROSITE" id="PS50125"/>
    </source>
</evidence>
<evidence type="ECO:0000313" key="6">
    <source>
        <dbReference type="Proteomes" id="UP001458880"/>
    </source>
</evidence>
<comment type="caution">
    <text evidence="5">The sequence shown here is derived from an EMBL/GenBank/DDBJ whole genome shotgun (WGS) entry which is preliminary data.</text>
</comment>
<reference evidence="5 6" key="1">
    <citation type="journal article" date="2024" name="BMC Genomics">
        <title>De novo assembly and annotation of Popillia japonica's genome with initial clues to its potential as an invasive pest.</title>
        <authorList>
            <person name="Cucini C."/>
            <person name="Boschi S."/>
            <person name="Funari R."/>
            <person name="Cardaioli E."/>
            <person name="Iannotti N."/>
            <person name="Marturano G."/>
            <person name="Paoli F."/>
            <person name="Bruttini M."/>
            <person name="Carapelli A."/>
            <person name="Frati F."/>
            <person name="Nardi F."/>
        </authorList>
    </citation>
    <scope>NUCLEOTIDE SEQUENCE [LARGE SCALE GENOMIC DNA]</scope>
    <source>
        <strain evidence="5">DMR45628</strain>
    </source>
</reference>
<dbReference type="Proteomes" id="UP001458880">
    <property type="component" value="Unassembled WGS sequence"/>
</dbReference>
<name>A0AAW1L4X1_POPJA</name>
<comment type="similarity">
    <text evidence="3">Belongs to the adenylyl cyclase class-4/guanylyl cyclase family.</text>
</comment>
<keyword evidence="6" id="KW-1185">Reference proteome</keyword>
<gene>
    <name evidence="5" type="ORF">QE152_g19051</name>
</gene>
<dbReference type="InterPro" id="IPR029787">
    <property type="entry name" value="Nucleotide_cyclase"/>
</dbReference>
<dbReference type="CDD" id="cd07302">
    <property type="entry name" value="CHD"/>
    <property type="match status" value="1"/>
</dbReference>
<dbReference type="PANTHER" id="PTHR45655">
    <property type="entry name" value="GUANYLATE CYCLASE SOLUBLE SUBUNIT BETA-2"/>
    <property type="match status" value="1"/>
</dbReference>
<keyword evidence="1" id="KW-0547">Nucleotide-binding</keyword>
<dbReference type="PROSITE" id="PS50125">
    <property type="entry name" value="GUANYLATE_CYCLASE_2"/>
    <property type="match status" value="1"/>
</dbReference>
<dbReference type="GO" id="GO:0008074">
    <property type="term" value="C:guanylate cyclase complex, soluble"/>
    <property type="evidence" value="ECO:0007669"/>
    <property type="project" value="TreeGrafter"/>
</dbReference>
<organism evidence="5 6">
    <name type="scientific">Popillia japonica</name>
    <name type="common">Japanese beetle</name>
    <dbReference type="NCBI Taxonomy" id="7064"/>
    <lineage>
        <taxon>Eukaryota</taxon>
        <taxon>Metazoa</taxon>
        <taxon>Ecdysozoa</taxon>
        <taxon>Arthropoda</taxon>
        <taxon>Hexapoda</taxon>
        <taxon>Insecta</taxon>
        <taxon>Pterygota</taxon>
        <taxon>Neoptera</taxon>
        <taxon>Endopterygota</taxon>
        <taxon>Coleoptera</taxon>
        <taxon>Polyphaga</taxon>
        <taxon>Scarabaeiformia</taxon>
        <taxon>Scarabaeidae</taxon>
        <taxon>Rutelinae</taxon>
        <taxon>Popillia</taxon>
    </lineage>
</organism>
<dbReference type="GO" id="GO:0070482">
    <property type="term" value="P:response to oxygen levels"/>
    <property type="evidence" value="ECO:0007669"/>
    <property type="project" value="TreeGrafter"/>
</dbReference>
<feature type="domain" description="Guanylate cyclase" evidence="4">
    <location>
        <begin position="36"/>
        <end position="119"/>
    </location>
</feature>
<dbReference type="SUPFAM" id="SSF55073">
    <property type="entry name" value="Nucleotide cyclase"/>
    <property type="match status" value="1"/>
</dbReference>
<accession>A0AAW1L4X1</accession>
<dbReference type="PANTHER" id="PTHR45655:SF6">
    <property type="entry name" value="HEAD-SPECIFIC GUANYLATE CYCLASE"/>
    <property type="match status" value="1"/>
</dbReference>
<dbReference type="Pfam" id="PF00211">
    <property type="entry name" value="Guanylate_cyc"/>
    <property type="match status" value="1"/>
</dbReference>
<dbReference type="PROSITE" id="PS00452">
    <property type="entry name" value="GUANYLATE_CYCLASE_1"/>
    <property type="match status" value="1"/>
</dbReference>
<dbReference type="EMBL" id="JASPKY010000176">
    <property type="protein sequence ID" value="KAK9727760.1"/>
    <property type="molecule type" value="Genomic_DNA"/>
</dbReference>
<dbReference type="Gene3D" id="3.30.70.1230">
    <property type="entry name" value="Nucleotide cyclase"/>
    <property type="match status" value="1"/>
</dbReference>
<dbReference type="InterPro" id="IPR001054">
    <property type="entry name" value="A/G_cyclase"/>
</dbReference>
<sequence length="200" mass="22939">MMRASRTRTFFSEYDEDKLFTKINEEDFRKNQPLWVETIGDAYCVAGGLHKESKTHAQQIAWMALKMIHTCVHHQTHQGQPIRMRIGLHTGAVLAGVVGVKMPRYCMFGHNVTIANKFESGSEPLRINISPTTYKMIEDYPGFEFEKRGRECLPKDFPAYIPGSCYFLNAYKHPDMPQDASLDEHIDVARKDVGLYFDSS</sequence>
<dbReference type="AlphaFoldDB" id="A0AAW1L4X1"/>
<keyword evidence="2 3" id="KW-0456">Lyase</keyword>
<dbReference type="GO" id="GO:0000166">
    <property type="term" value="F:nucleotide binding"/>
    <property type="evidence" value="ECO:0007669"/>
    <property type="project" value="UniProtKB-KW"/>
</dbReference>
<dbReference type="InterPro" id="IPR018297">
    <property type="entry name" value="A/G_cyclase_CS"/>
</dbReference>
<protein>
    <submittedName>
        <fullName evidence="5">Adenylate and Guanylate cyclase catalytic domain</fullName>
    </submittedName>
</protein>
<evidence type="ECO:0000256" key="2">
    <source>
        <dbReference type="ARBA" id="ARBA00023239"/>
    </source>
</evidence>
<dbReference type="SMART" id="SM00044">
    <property type="entry name" value="CYCc"/>
    <property type="match status" value="1"/>
</dbReference>